<dbReference type="PANTHER" id="PTHR15696">
    <property type="entry name" value="SMG-7 SUPPRESSOR WITH MORPHOLOGICAL EFFECT ON GENITALIA PROTEIN 7"/>
    <property type="match status" value="1"/>
</dbReference>
<dbReference type="STRING" id="33114.A0A2G2XBR7"/>
<gene>
    <name evidence="1" type="ORF">CQW23_03406</name>
</gene>
<keyword evidence="1" id="KW-0689">Ribosomal protein</keyword>
<proteinExistence type="predicted"/>
<dbReference type="GO" id="GO:0005840">
    <property type="term" value="C:ribosome"/>
    <property type="evidence" value="ECO:0007669"/>
    <property type="project" value="UniProtKB-KW"/>
</dbReference>
<dbReference type="PANTHER" id="PTHR15696:SF25">
    <property type="entry name" value="OS08G0305300 PROTEIN"/>
    <property type="match status" value="1"/>
</dbReference>
<reference evidence="2" key="2">
    <citation type="journal article" date="2017" name="J. Anim. Genet.">
        <title>Multiple reference genome sequences of hot pepper reveal the massive evolution of plant disease resistance genes by retroduplication.</title>
        <authorList>
            <person name="Kim S."/>
            <person name="Park J."/>
            <person name="Yeom S.-I."/>
            <person name="Kim Y.-M."/>
            <person name="Seo E."/>
            <person name="Kim K.-T."/>
            <person name="Kim M.-S."/>
            <person name="Lee J.M."/>
            <person name="Cheong K."/>
            <person name="Shin H.-S."/>
            <person name="Kim S.-B."/>
            <person name="Han K."/>
            <person name="Lee J."/>
            <person name="Park M."/>
            <person name="Lee H.-A."/>
            <person name="Lee H.-Y."/>
            <person name="Lee Y."/>
            <person name="Oh S."/>
            <person name="Lee J.H."/>
            <person name="Choi E."/>
            <person name="Choi E."/>
            <person name="Lee S.E."/>
            <person name="Jeon J."/>
            <person name="Kim H."/>
            <person name="Choi G."/>
            <person name="Song H."/>
            <person name="Lee J."/>
            <person name="Lee S.-C."/>
            <person name="Kwon J.-K."/>
            <person name="Lee H.-Y."/>
            <person name="Koo N."/>
            <person name="Hong Y."/>
            <person name="Kim R.W."/>
            <person name="Kang W.-H."/>
            <person name="Huh J.H."/>
            <person name="Kang B.-C."/>
            <person name="Yang T.-J."/>
            <person name="Lee Y.-H."/>
            <person name="Bennetzen J.L."/>
            <person name="Choi D."/>
        </authorList>
    </citation>
    <scope>NUCLEOTIDE SEQUENCE [LARGE SCALE GENOMIC DNA]</scope>
    <source>
        <strain evidence="2">cv. PBC81</strain>
    </source>
</reference>
<dbReference type="InterPro" id="IPR045153">
    <property type="entry name" value="Est1/Ebs1-like"/>
</dbReference>
<dbReference type="GO" id="GO:0005697">
    <property type="term" value="C:telomerase holoenzyme complex"/>
    <property type="evidence" value="ECO:0007669"/>
    <property type="project" value="TreeGrafter"/>
</dbReference>
<dbReference type="EMBL" id="MLFT02000002">
    <property type="protein sequence ID" value="PHT54920.1"/>
    <property type="molecule type" value="Genomic_DNA"/>
</dbReference>
<evidence type="ECO:0000313" key="1">
    <source>
        <dbReference type="EMBL" id="PHT54920.1"/>
    </source>
</evidence>
<accession>A0A2G2XBR7</accession>
<dbReference type="Proteomes" id="UP000224567">
    <property type="component" value="Unassembled WGS sequence"/>
</dbReference>
<dbReference type="GO" id="GO:0070034">
    <property type="term" value="F:telomerase RNA binding"/>
    <property type="evidence" value="ECO:0007669"/>
    <property type="project" value="TreeGrafter"/>
</dbReference>
<sequence length="390" mass="43467">MSLGLLVATIVNYTDNNRAKILYTISVKGIGARLNRLPSACVGDMVIYGYNEVEKTLALGRWCFHKCRGNLVEVVLPTSSHGHFGYLARGWSCKVQVINKFRSSESRDQSVQFWTMIVQDENSHLHYSQLPWDAKASAIKEAPSRTTGKGRDKYEMRQSLKDEKVEASILKENTSNISEIFKTFSTEFIWLNGILFTRTSLETFEEVLLMVKNDLLELLFFGFDEKYSFGSDAADFRLEIVKLVSNLIFTIHNAIMGSDNPQTLVSGSTLGEHGLYSSWVPCSMMVMLHKRVLETGLAMAGGISQPNILLLDRGFVRLLWVCIGGVSSGVSLDIGIGIRIMPLRFKAYKSSFVPTEDNIDEKCSTYGIHTQFRGPVPDCPGVPPVPSSPP</sequence>
<dbReference type="OrthoDB" id="69928at2759"/>
<keyword evidence="1" id="KW-0687">Ribonucleoprotein</keyword>
<dbReference type="GO" id="GO:0006412">
    <property type="term" value="P:translation"/>
    <property type="evidence" value="ECO:0007669"/>
    <property type="project" value="InterPro"/>
</dbReference>
<dbReference type="SUPFAM" id="SSF50193">
    <property type="entry name" value="Ribosomal protein L14"/>
    <property type="match status" value="1"/>
</dbReference>
<organism evidence="1 2">
    <name type="scientific">Capsicum baccatum</name>
    <name type="common">Peruvian pepper</name>
    <dbReference type="NCBI Taxonomy" id="33114"/>
    <lineage>
        <taxon>Eukaryota</taxon>
        <taxon>Viridiplantae</taxon>
        <taxon>Streptophyta</taxon>
        <taxon>Embryophyta</taxon>
        <taxon>Tracheophyta</taxon>
        <taxon>Spermatophyta</taxon>
        <taxon>Magnoliopsida</taxon>
        <taxon>eudicotyledons</taxon>
        <taxon>Gunneridae</taxon>
        <taxon>Pentapetalae</taxon>
        <taxon>asterids</taxon>
        <taxon>lamiids</taxon>
        <taxon>Solanales</taxon>
        <taxon>Solanaceae</taxon>
        <taxon>Solanoideae</taxon>
        <taxon>Capsiceae</taxon>
        <taxon>Capsicum</taxon>
    </lineage>
</organism>
<keyword evidence="2" id="KW-1185">Reference proteome</keyword>
<protein>
    <submittedName>
        <fullName evidence="1">60S ribosomal protein L23</fullName>
    </submittedName>
</protein>
<dbReference type="AlphaFoldDB" id="A0A2G2XBR7"/>
<dbReference type="GO" id="GO:0042162">
    <property type="term" value="F:telomeric DNA binding"/>
    <property type="evidence" value="ECO:0007669"/>
    <property type="project" value="TreeGrafter"/>
</dbReference>
<evidence type="ECO:0000313" key="2">
    <source>
        <dbReference type="Proteomes" id="UP000224567"/>
    </source>
</evidence>
<reference evidence="1 2" key="1">
    <citation type="journal article" date="2017" name="Genome Biol.">
        <title>New reference genome sequences of hot pepper reveal the massive evolution of plant disease-resistance genes by retroduplication.</title>
        <authorList>
            <person name="Kim S."/>
            <person name="Park J."/>
            <person name="Yeom S.I."/>
            <person name="Kim Y.M."/>
            <person name="Seo E."/>
            <person name="Kim K.T."/>
            <person name="Kim M.S."/>
            <person name="Lee J.M."/>
            <person name="Cheong K."/>
            <person name="Shin H.S."/>
            <person name="Kim S.B."/>
            <person name="Han K."/>
            <person name="Lee J."/>
            <person name="Park M."/>
            <person name="Lee H.A."/>
            <person name="Lee H.Y."/>
            <person name="Lee Y."/>
            <person name="Oh S."/>
            <person name="Lee J.H."/>
            <person name="Choi E."/>
            <person name="Choi E."/>
            <person name="Lee S.E."/>
            <person name="Jeon J."/>
            <person name="Kim H."/>
            <person name="Choi G."/>
            <person name="Song H."/>
            <person name="Lee J."/>
            <person name="Lee S.C."/>
            <person name="Kwon J.K."/>
            <person name="Lee H.Y."/>
            <person name="Koo N."/>
            <person name="Hong Y."/>
            <person name="Kim R.W."/>
            <person name="Kang W.H."/>
            <person name="Huh J.H."/>
            <person name="Kang B.C."/>
            <person name="Yang T.J."/>
            <person name="Lee Y.H."/>
            <person name="Bennetzen J.L."/>
            <person name="Choi D."/>
        </authorList>
    </citation>
    <scope>NUCLEOTIDE SEQUENCE [LARGE SCALE GENOMIC DNA]</scope>
    <source>
        <strain evidence="2">cv. PBC81</strain>
    </source>
</reference>
<dbReference type="GO" id="GO:0003735">
    <property type="term" value="F:structural constituent of ribosome"/>
    <property type="evidence" value="ECO:0007669"/>
    <property type="project" value="InterPro"/>
</dbReference>
<dbReference type="InterPro" id="IPR036853">
    <property type="entry name" value="Ribosomal_uL14_sf"/>
</dbReference>
<dbReference type="GO" id="GO:0000184">
    <property type="term" value="P:nuclear-transcribed mRNA catabolic process, nonsense-mediated decay"/>
    <property type="evidence" value="ECO:0007669"/>
    <property type="project" value="TreeGrafter"/>
</dbReference>
<name>A0A2G2XBR7_CAPBA</name>
<comment type="caution">
    <text evidence="1">The sequence shown here is derived from an EMBL/GenBank/DDBJ whole genome shotgun (WGS) entry which is preliminary data.</text>
</comment>
<dbReference type="Gene3D" id="2.40.150.20">
    <property type="entry name" value="Ribosomal protein L14"/>
    <property type="match status" value="1"/>
</dbReference>